<dbReference type="InterPro" id="IPR025665">
    <property type="entry name" value="Beta-barrel_OMP_2"/>
</dbReference>
<reference evidence="4" key="1">
    <citation type="journal article" date="2019" name="Int. J. Syst. Evol. Microbiol.">
        <title>The Global Catalogue of Microorganisms (GCM) 10K type strain sequencing project: providing services to taxonomists for standard genome sequencing and annotation.</title>
        <authorList>
            <consortium name="The Broad Institute Genomics Platform"/>
            <consortium name="The Broad Institute Genome Sequencing Center for Infectious Disease"/>
            <person name="Wu L."/>
            <person name="Ma J."/>
        </authorList>
    </citation>
    <scope>NUCLEOTIDE SEQUENCE [LARGE SCALE GENOMIC DNA]</scope>
    <source>
        <strain evidence="4">JCM 17923</strain>
    </source>
</reference>
<evidence type="ECO:0000313" key="4">
    <source>
        <dbReference type="Proteomes" id="UP001501153"/>
    </source>
</evidence>
<sequence length="197" mass="20695">MKKALYSLGLLLAVAGTAKAQTTTFGVKAGASLSSVSGDNTENVKSIIGFVGGVAANFGFSDLLSLQPELLYSMKGSKFESAGLKAEGRTSYLDIPVLLKANADGPFFELGPQVGFLLSQKTTKESNGRTTTSTDTEGTRQVDFGYVVGLGYQLESGLGIGLRYNGGIPDLSDPSEPGQKQRNSVFQLQLGYMFGGK</sequence>
<keyword evidence="4" id="KW-1185">Reference proteome</keyword>
<proteinExistence type="predicted"/>
<feature type="domain" description="Outer membrane protein beta-barrel" evidence="2">
    <location>
        <begin position="20"/>
        <end position="171"/>
    </location>
</feature>
<keyword evidence="1" id="KW-0732">Signal</keyword>
<dbReference type="InterPro" id="IPR011250">
    <property type="entry name" value="OMP/PagP_B-barrel"/>
</dbReference>
<feature type="chain" id="PRO_5045080870" evidence="1">
    <location>
        <begin position="21"/>
        <end position="197"/>
    </location>
</feature>
<accession>A0ABP8IPY4</accession>
<comment type="caution">
    <text evidence="3">The sequence shown here is derived from an EMBL/GenBank/DDBJ whole genome shotgun (WGS) entry which is preliminary data.</text>
</comment>
<evidence type="ECO:0000259" key="2">
    <source>
        <dbReference type="Pfam" id="PF13568"/>
    </source>
</evidence>
<gene>
    <name evidence="3" type="ORF">GCM10023185_35220</name>
</gene>
<organism evidence="3 4">
    <name type="scientific">Hymenobacter saemangeumensis</name>
    <dbReference type="NCBI Taxonomy" id="1084522"/>
    <lineage>
        <taxon>Bacteria</taxon>
        <taxon>Pseudomonadati</taxon>
        <taxon>Bacteroidota</taxon>
        <taxon>Cytophagia</taxon>
        <taxon>Cytophagales</taxon>
        <taxon>Hymenobacteraceae</taxon>
        <taxon>Hymenobacter</taxon>
    </lineage>
</organism>
<name>A0ABP8IPY4_9BACT</name>
<dbReference type="SUPFAM" id="SSF56925">
    <property type="entry name" value="OMPA-like"/>
    <property type="match status" value="1"/>
</dbReference>
<dbReference type="Pfam" id="PF13568">
    <property type="entry name" value="OMP_b-brl_2"/>
    <property type="match status" value="1"/>
</dbReference>
<dbReference type="RefSeq" id="WP_345237428.1">
    <property type="nucleotide sequence ID" value="NZ_BAABGZ010000073.1"/>
</dbReference>
<evidence type="ECO:0000313" key="3">
    <source>
        <dbReference type="EMBL" id="GAA4365148.1"/>
    </source>
</evidence>
<feature type="signal peptide" evidence="1">
    <location>
        <begin position="1"/>
        <end position="20"/>
    </location>
</feature>
<evidence type="ECO:0000256" key="1">
    <source>
        <dbReference type="SAM" id="SignalP"/>
    </source>
</evidence>
<dbReference type="EMBL" id="BAABGZ010000073">
    <property type="protein sequence ID" value="GAA4365148.1"/>
    <property type="molecule type" value="Genomic_DNA"/>
</dbReference>
<dbReference type="Proteomes" id="UP001501153">
    <property type="component" value="Unassembled WGS sequence"/>
</dbReference>
<protein>
    <submittedName>
        <fullName evidence="3">Porin family protein</fullName>
    </submittedName>
</protein>